<comment type="caution">
    <text evidence="3">The sequence shown here is derived from an EMBL/GenBank/DDBJ whole genome shotgun (WGS) entry which is preliminary data.</text>
</comment>
<dbReference type="PANTHER" id="PTHR33332">
    <property type="entry name" value="REVERSE TRANSCRIPTASE DOMAIN-CONTAINING PROTEIN"/>
    <property type="match status" value="1"/>
</dbReference>
<keyword evidence="1" id="KW-0472">Membrane</keyword>
<dbReference type="Pfam" id="PF00078">
    <property type="entry name" value="RVT_1"/>
    <property type="match status" value="1"/>
</dbReference>
<organism evidence="3 4">
    <name type="scientific">Littorina saxatilis</name>
    <dbReference type="NCBI Taxonomy" id="31220"/>
    <lineage>
        <taxon>Eukaryota</taxon>
        <taxon>Metazoa</taxon>
        <taxon>Spiralia</taxon>
        <taxon>Lophotrochozoa</taxon>
        <taxon>Mollusca</taxon>
        <taxon>Gastropoda</taxon>
        <taxon>Caenogastropoda</taxon>
        <taxon>Littorinimorpha</taxon>
        <taxon>Littorinoidea</taxon>
        <taxon>Littorinidae</taxon>
        <taxon>Littorina</taxon>
    </lineage>
</organism>
<keyword evidence="1" id="KW-0812">Transmembrane</keyword>
<dbReference type="AlphaFoldDB" id="A0AAN9B0F3"/>
<evidence type="ECO:0000313" key="4">
    <source>
        <dbReference type="Proteomes" id="UP001374579"/>
    </source>
</evidence>
<dbReference type="InterPro" id="IPR005135">
    <property type="entry name" value="Endo/exonuclease/phosphatase"/>
</dbReference>
<dbReference type="PROSITE" id="PS50878">
    <property type="entry name" value="RT_POL"/>
    <property type="match status" value="1"/>
</dbReference>
<dbReference type="InterPro" id="IPR043502">
    <property type="entry name" value="DNA/RNA_pol_sf"/>
</dbReference>
<proteinExistence type="predicted"/>
<evidence type="ECO:0000259" key="2">
    <source>
        <dbReference type="PROSITE" id="PS50878"/>
    </source>
</evidence>
<gene>
    <name evidence="3" type="ORF">V1264_005731</name>
</gene>
<feature type="domain" description="Reverse transcriptase" evidence="2">
    <location>
        <begin position="649"/>
        <end position="902"/>
    </location>
</feature>
<evidence type="ECO:0000313" key="3">
    <source>
        <dbReference type="EMBL" id="KAK7096434.1"/>
    </source>
</evidence>
<dbReference type="Gene3D" id="3.60.10.10">
    <property type="entry name" value="Endonuclease/exonuclease/phosphatase"/>
    <property type="match status" value="1"/>
</dbReference>
<dbReference type="Pfam" id="PF03372">
    <property type="entry name" value="Exo_endo_phos"/>
    <property type="match status" value="1"/>
</dbReference>
<dbReference type="GO" id="GO:0003824">
    <property type="term" value="F:catalytic activity"/>
    <property type="evidence" value="ECO:0007669"/>
    <property type="project" value="InterPro"/>
</dbReference>
<dbReference type="InterPro" id="IPR036691">
    <property type="entry name" value="Endo/exonu/phosph_ase_sf"/>
</dbReference>
<feature type="transmembrane region" description="Helical" evidence="1">
    <location>
        <begin position="9"/>
        <end position="30"/>
    </location>
</feature>
<dbReference type="SUPFAM" id="SSF56219">
    <property type="entry name" value="DNase I-like"/>
    <property type="match status" value="1"/>
</dbReference>
<dbReference type="InterPro" id="IPR000477">
    <property type="entry name" value="RT_dom"/>
</dbReference>
<dbReference type="EMBL" id="JBAMIC010000014">
    <property type="protein sequence ID" value="KAK7096434.1"/>
    <property type="molecule type" value="Genomic_DNA"/>
</dbReference>
<keyword evidence="1" id="KW-1133">Transmembrane helix</keyword>
<sequence length="1125" mass="125748">MDRRLASRFLYLTFFFFFYRITLLSDHVVVRPVNSDHFARASLALPRGSVTSPPARVTYDREQLVSLQPSTSELALPVCDTLRCLGLHSQLPCSSKKKKQRPYRGGRRRYQQARPIPVIVSFDRVLCTVRPHLSRSPVSTFDQHGDGQSSVNRDNLIRVPIVSTFPDQKPDGLKVASFNAQSVGPNCKEKRTEISSFILENGIDIMFVVETWLKARGDEAACADLTPSGYALKSFPRPAGRGGGIAVIFRDNLTPHQFTSSFKFEHSSFELVQVSLTSARSVVHFMCVYRPWPTSKNKLTEVMFFDQMPELLDQCNLLHGHVCLLGDFNFHVDCPQDRSARKLLDLLSTYSLRQTVEEPTHKHGHTLDLVIERPSDGIHRVSEVTRALESDHFCVLIQFDMDLPSPVPVYRVVRNLRAIDRVGFQGDLSMELARFEDCSADQYNTALKAVLDKHAPASRRKVSSRKVTPWFGLLGDELLQAKKERRRAEREWKVSGLTVYEQLYRKAKNFVTFIVHKAKSMFYTTQIAQAKSSKELYHITNDLCARSSASLLPTVYPSASLPDVFSNYFVTKVEKLRDDLDSQPSVPHPLGTPFSGDPLASFTPVTESEVRKILTSSAPKTCDLDPIPTPLLFECLDVVLPTITKIVNDSLASGSFPDIHKTALVTPLLKKSTLDHNELKNFRPVSNLSFVSKIIEKVVLSQLSAHLTSNNLFNPLQSAYRSGHSTETALVKIVNDLLLALDKGKVAILTLLDLSAAFDTIDHGLLISRLEHVFGVSDSVLLWFSSYLSNRTQTVAINNSTSDPALLRYGVPQGSVLGPVLFVLYTTPLADIMASHSVLHHSYADDTQLQKSADLKSFDTLMHSMQECILDVKSWMTFNKLKLNDEKTEVMAASSPRMSTSIQLPESITIGNAVVPFSVSVKNLGVTLDSHLTMNAQVQNITRAVNFELRRIGSIRHYLSKEAALTLVSAFILSRLDYCNALLYGCPQYLLNRLQKLQNNAARLVLRVRKSEHISPHLQALHWLPIESRIKYKIACLSYGALTQTGPAYLTDMTQTYTPGRTLRSSADTSILSTPRVNTKSFGERSFSVSAPLVWNSLPVTLRHSASSGSFRTGLKTHLFSLAYT</sequence>
<keyword evidence="4" id="KW-1185">Reference proteome</keyword>
<name>A0AAN9B0F3_9CAEN</name>
<accession>A0AAN9B0F3</accession>
<dbReference type="SUPFAM" id="SSF56672">
    <property type="entry name" value="DNA/RNA polymerases"/>
    <property type="match status" value="1"/>
</dbReference>
<protein>
    <recommendedName>
        <fullName evidence="2">Reverse transcriptase domain-containing protein</fullName>
    </recommendedName>
</protein>
<dbReference type="Proteomes" id="UP001374579">
    <property type="component" value="Unassembled WGS sequence"/>
</dbReference>
<reference evidence="3 4" key="1">
    <citation type="submission" date="2024-02" db="EMBL/GenBank/DDBJ databases">
        <title>Chromosome-scale genome assembly of the rough periwinkle Littorina saxatilis.</title>
        <authorList>
            <person name="De Jode A."/>
            <person name="Faria R."/>
            <person name="Formenti G."/>
            <person name="Sims Y."/>
            <person name="Smith T.P."/>
            <person name="Tracey A."/>
            <person name="Wood J.M.D."/>
            <person name="Zagrodzka Z.B."/>
            <person name="Johannesson K."/>
            <person name="Butlin R.K."/>
            <person name="Leder E.H."/>
        </authorList>
    </citation>
    <scope>NUCLEOTIDE SEQUENCE [LARGE SCALE GENOMIC DNA]</scope>
    <source>
        <strain evidence="3">Snail1</strain>
        <tissue evidence="3">Muscle</tissue>
    </source>
</reference>
<dbReference type="CDD" id="cd01650">
    <property type="entry name" value="RT_nLTR_like"/>
    <property type="match status" value="1"/>
</dbReference>
<evidence type="ECO:0000256" key="1">
    <source>
        <dbReference type="SAM" id="Phobius"/>
    </source>
</evidence>